<accession>A0ACB6SEN6</accession>
<evidence type="ECO:0000313" key="1">
    <source>
        <dbReference type="EMBL" id="KAF2632494.1"/>
    </source>
</evidence>
<evidence type="ECO:0000313" key="2">
    <source>
        <dbReference type="Proteomes" id="UP000799754"/>
    </source>
</evidence>
<dbReference type="Proteomes" id="UP000799754">
    <property type="component" value="Unassembled WGS sequence"/>
</dbReference>
<reference evidence="1" key="1">
    <citation type="journal article" date="2020" name="Stud. Mycol.">
        <title>101 Dothideomycetes genomes: a test case for predicting lifestyles and emergence of pathogens.</title>
        <authorList>
            <person name="Haridas S."/>
            <person name="Albert R."/>
            <person name="Binder M."/>
            <person name="Bloem J."/>
            <person name="Labutti K."/>
            <person name="Salamov A."/>
            <person name="Andreopoulos B."/>
            <person name="Baker S."/>
            <person name="Barry K."/>
            <person name="Bills G."/>
            <person name="Bluhm B."/>
            <person name="Cannon C."/>
            <person name="Castanera R."/>
            <person name="Culley D."/>
            <person name="Daum C."/>
            <person name="Ezra D."/>
            <person name="Gonzalez J."/>
            <person name="Henrissat B."/>
            <person name="Kuo A."/>
            <person name="Liang C."/>
            <person name="Lipzen A."/>
            <person name="Lutzoni F."/>
            <person name="Magnuson J."/>
            <person name="Mondo S."/>
            <person name="Nolan M."/>
            <person name="Ohm R."/>
            <person name="Pangilinan J."/>
            <person name="Park H.-J."/>
            <person name="Ramirez L."/>
            <person name="Alfaro M."/>
            <person name="Sun H."/>
            <person name="Tritt A."/>
            <person name="Yoshinaga Y."/>
            <person name="Zwiers L.-H."/>
            <person name="Turgeon B."/>
            <person name="Goodwin S."/>
            <person name="Spatafora J."/>
            <person name="Crous P."/>
            <person name="Grigoriev I."/>
        </authorList>
    </citation>
    <scope>NUCLEOTIDE SEQUENCE</scope>
    <source>
        <strain evidence="1">CBS 525.71</strain>
    </source>
</reference>
<proteinExistence type="predicted"/>
<dbReference type="EMBL" id="MU006702">
    <property type="protein sequence ID" value="KAF2632494.1"/>
    <property type="molecule type" value="Genomic_DNA"/>
</dbReference>
<comment type="caution">
    <text evidence="1">The sequence shown here is derived from an EMBL/GenBank/DDBJ whole genome shotgun (WGS) entry which is preliminary data.</text>
</comment>
<organism evidence="1 2">
    <name type="scientific">Macroventuria anomochaeta</name>
    <dbReference type="NCBI Taxonomy" id="301207"/>
    <lineage>
        <taxon>Eukaryota</taxon>
        <taxon>Fungi</taxon>
        <taxon>Dikarya</taxon>
        <taxon>Ascomycota</taxon>
        <taxon>Pezizomycotina</taxon>
        <taxon>Dothideomycetes</taxon>
        <taxon>Pleosporomycetidae</taxon>
        <taxon>Pleosporales</taxon>
        <taxon>Pleosporineae</taxon>
        <taxon>Didymellaceae</taxon>
        <taxon>Macroventuria</taxon>
    </lineage>
</organism>
<sequence>MVLVDVLKLPSSTGQWSSEQVELEYLTGEAHQLSCYIFLTRTAYPQREAERKQLLRCFNVPRMVYMDMGYRCNGYFGSRESHDKAGRLEGYFTWFRCLVKIARSTPQAGTGYTWSEMTFFSRWESGHCMMLCVDTPDGFQEQLEQIMESEQGALDLNDPFALHMPLMDQIITSYDQSVWNIRDLIRRVEKERENDWAIDADFSELHEISRHATHSTETLSVTTESMKAMRERHKDFHERSHSTTIANNACWTMTQQRMDFQAQLIRNLKLRSRANQERLQSEITLAYNVITQRDSKVMVEIGAATKSDSAAMKTVAIVTMIFLPATFTSAVFSMSFFDFSPGDGTQADEWRVSSKIWIYWVVAISLTGLTLFAWLFWRRKRGQMFAIGRFRERRAHRLQGMQREKA</sequence>
<keyword evidence="2" id="KW-1185">Reference proteome</keyword>
<protein>
    <submittedName>
        <fullName evidence="1">Uncharacterized protein</fullName>
    </submittedName>
</protein>
<gene>
    <name evidence="1" type="ORF">BU25DRAFT_381962</name>
</gene>
<name>A0ACB6SEN6_9PLEO</name>